<organism evidence="2 3">
    <name type="scientific">Pigmentiphaga soli</name>
    <dbReference type="NCBI Taxonomy" id="1007095"/>
    <lineage>
        <taxon>Bacteria</taxon>
        <taxon>Pseudomonadati</taxon>
        <taxon>Pseudomonadota</taxon>
        <taxon>Betaproteobacteria</taxon>
        <taxon>Burkholderiales</taxon>
        <taxon>Alcaligenaceae</taxon>
        <taxon>Pigmentiphaga</taxon>
    </lineage>
</organism>
<name>A0ABP8HE87_9BURK</name>
<dbReference type="RefSeq" id="WP_345251114.1">
    <property type="nucleotide sequence ID" value="NZ_BAABFO010000018.1"/>
</dbReference>
<dbReference type="Proteomes" id="UP001501671">
    <property type="component" value="Unassembled WGS sequence"/>
</dbReference>
<reference evidence="3" key="1">
    <citation type="journal article" date="2019" name="Int. J. Syst. Evol. Microbiol.">
        <title>The Global Catalogue of Microorganisms (GCM) 10K type strain sequencing project: providing services to taxonomists for standard genome sequencing and annotation.</title>
        <authorList>
            <consortium name="The Broad Institute Genomics Platform"/>
            <consortium name="The Broad Institute Genome Sequencing Center for Infectious Disease"/>
            <person name="Wu L."/>
            <person name="Ma J."/>
        </authorList>
    </citation>
    <scope>NUCLEOTIDE SEQUENCE [LARGE SCALE GENOMIC DNA]</scope>
    <source>
        <strain evidence="3">JCM 17666</strain>
    </source>
</reference>
<proteinExistence type="predicted"/>
<comment type="caution">
    <text evidence="2">The sequence shown here is derived from an EMBL/GenBank/DDBJ whole genome shotgun (WGS) entry which is preliminary data.</text>
</comment>
<feature type="compositionally biased region" description="Basic and acidic residues" evidence="1">
    <location>
        <begin position="85"/>
        <end position="101"/>
    </location>
</feature>
<evidence type="ECO:0000313" key="2">
    <source>
        <dbReference type="EMBL" id="GAA4338005.1"/>
    </source>
</evidence>
<evidence type="ECO:0000313" key="3">
    <source>
        <dbReference type="Proteomes" id="UP001501671"/>
    </source>
</evidence>
<evidence type="ECO:0000256" key="1">
    <source>
        <dbReference type="SAM" id="MobiDB-lite"/>
    </source>
</evidence>
<evidence type="ECO:0008006" key="4">
    <source>
        <dbReference type="Google" id="ProtNLM"/>
    </source>
</evidence>
<sequence length="124" mass="13164">MDKRNILSPGPKGRFPTVAAATAGALLAVVSAGLVIAQTSEKAGASSVPAALVQAVVGPGQQDAPVIFHPIAVHRGGAPWAGPVRADERQQTPRRLSDAERMELRQDIRTAGEEVYESYRNKKR</sequence>
<protein>
    <recommendedName>
        <fullName evidence="4">DUF4148 domain-containing protein</fullName>
    </recommendedName>
</protein>
<keyword evidence="3" id="KW-1185">Reference proteome</keyword>
<accession>A0ABP8HE87</accession>
<dbReference type="EMBL" id="BAABFO010000018">
    <property type="protein sequence ID" value="GAA4338005.1"/>
    <property type="molecule type" value="Genomic_DNA"/>
</dbReference>
<feature type="region of interest" description="Disordered" evidence="1">
    <location>
        <begin position="78"/>
        <end position="101"/>
    </location>
</feature>
<gene>
    <name evidence="2" type="ORF">GCM10023144_34490</name>
</gene>